<evidence type="ECO:0000256" key="1">
    <source>
        <dbReference type="ARBA" id="ARBA00004141"/>
    </source>
</evidence>
<feature type="transmembrane region" description="Helical" evidence="5">
    <location>
        <begin position="112"/>
        <end position="142"/>
    </location>
</feature>
<dbReference type="GO" id="GO:0016020">
    <property type="term" value="C:membrane"/>
    <property type="evidence" value="ECO:0007669"/>
    <property type="project" value="UniProtKB-SubCell"/>
</dbReference>
<dbReference type="InterPro" id="IPR038770">
    <property type="entry name" value="Na+/solute_symporter_sf"/>
</dbReference>
<organism evidence="6">
    <name type="scientific">uncultured delta proteobacterium</name>
    <dbReference type="NCBI Taxonomy" id="34034"/>
    <lineage>
        <taxon>Bacteria</taxon>
        <taxon>Deltaproteobacteria</taxon>
        <taxon>environmental samples</taxon>
    </lineage>
</organism>
<protein>
    <recommendedName>
        <fullName evidence="7">Bile acid:sodium symporter</fullName>
    </recommendedName>
</protein>
<evidence type="ECO:0000256" key="3">
    <source>
        <dbReference type="ARBA" id="ARBA00022989"/>
    </source>
</evidence>
<dbReference type="InterPro" id="IPR002657">
    <property type="entry name" value="BilAc:Na_symport/Acr3"/>
</dbReference>
<dbReference type="EMBL" id="FLUQ01000001">
    <property type="protein sequence ID" value="SBV92564.1"/>
    <property type="molecule type" value="Genomic_DNA"/>
</dbReference>
<evidence type="ECO:0000313" key="6">
    <source>
        <dbReference type="EMBL" id="SBV92564.1"/>
    </source>
</evidence>
<dbReference type="Gene3D" id="1.20.1530.20">
    <property type="match status" value="1"/>
</dbReference>
<keyword evidence="4 5" id="KW-0472">Membrane</keyword>
<gene>
    <name evidence="6" type="ORF">KL86DPRO_10383</name>
</gene>
<evidence type="ECO:0000256" key="2">
    <source>
        <dbReference type="ARBA" id="ARBA00022692"/>
    </source>
</evidence>
<keyword evidence="3 5" id="KW-1133">Transmembrane helix</keyword>
<sequence>MFLTCTFSGMLLGVFVPFLAEPLAWFPRASMIAMLFMSFLAVDGREALQNLIHYPLAVFLLVLLKLFIMPVVCWGLFHLILPEYALGAALVGGAATAVVAPFFAFMVQADFILVMVGLVTTSLLVPFAMPLVFTFIGVLAGVQGGIQVDLPGKAMMLNLSVMMLAPFVSAQIIRRVQPALTGIILRRRQGLFFFGSSLTTMVIFAQYSSVILNTPHHVLMAFVCAGLAGAAVFAVATAATFWLPPPKQLAFVISCVAINNIVVLIIAVDFFSAPEALTTAIYAAPLFLSLPFYRLLGRLRGHNPQ</sequence>
<proteinExistence type="predicted"/>
<name>A0A212IZN1_9DELT</name>
<feature type="transmembrane region" description="Helical" evidence="5">
    <location>
        <begin position="249"/>
        <end position="271"/>
    </location>
</feature>
<evidence type="ECO:0000256" key="4">
    <source>
        <dbReference type="ARBA" id="ARBA00023136"/>
    </source>
</evidence>
<feature type="transmembrane region" description="Helical" evidence="5">
    <location>
        <begin position="84"/>
        <end position="105"/>
    </location>
</feature>
<evidence type="ECO:0000256" key="5">
    <source>
        <dbReference type="SAM" id="Phobius"/>
    </source>
</evidence>
<feature type="transmembrane region" description="Helical" evidence="5">
    <location>
        <begin position="55"/>
        <end position="78"/>
    </location>
</feature>
<comment type="subcellular location">
    <subcellularLocation>
        <location evidence="1">Membrane</location>
        <topology evidence="1">Multi-pass membrane protein</topology>
    </subcellularLocation>
</comment>
<keyword evidence="2 5" id="KW-0812">Transmembrane</keyword>
<accession>A0A212IZN1</accession>
<dbReference type="AlphaFoldDB" id="A0A212IZN1"/>
<reference evidence="6" key="1">
    <citation type="submission" date="2016-04" db="EMBL/GenBank/DDBJ databases">
        <authorList>
            <person name="Evans L.H."/>
            <person name="Alamgir A."/>
            <person name="Owens N."/>
            <person name="Weber N.D."/>
            <person name="Virtaneva K."/>
            <person name="Barbian K."/>
            <person name="Babar A."/>
            <person name="Rosenke K."/>
        </authorList>
    </citation>
    <scope>NUCLEOTIDE SEQUENCE</scope>
    <source>
        <strain evidence="6">86</strain>
    </source>
</reference>
<evidence type="ECO:0008006" key="7">
    <source>
        <dbReference type="Google" id="ProtNLM"/>
    </source>
</evidence>
<feature type="transmembrane region" description="Helical" evidence="5">
    <location>
        <begin position="218"/>
        <end position="242"/>
    </location>
</feature>
<feature type="transmembrane region" description="Helical" evidence="5">
    <location>
        <begin position="277"/>
        <end position="296"/>
    </location>
</feature>
<feature type="transmembrane region" description="Helical" evidence="5">
    <location>
        <begin position="191"/>
        <end position="212"/>
    </location>
</feature>
<dbReference type="Pfam" id="PF01758">
    <property type="entry name" value="SBF"/>
    <property type="match status" value="1"/>
</dbReference>